<dbReference type="GeneID" id="10359197"/>
<evidence type="ECO:0000313" key="2">
    <source>
        <dbReference type="Proteomes" id="UP000000331"/>
    </source>
</evidence>
<evidence type="ECO:0000313" key="1">
    <source>
        <dbReference type="EMBL" id="ADJ53201.1"/>
    </source>
</evidence>
<dbReference type="EMBL" id="HM242243">
    <property type="protein sequence ID" value="ADJ53201.1"/>
    <property type="molecule type" value="Genomic_DNA"/>
</dbReference>
<organism evidence="1 2">
    <name type="scientific">Brochothrix phage A9</name>
    <dbReference type="NCBI Taxonomy" id="857312"/>
    <lineage>
        <taxon>Viruses</taxon>
        <taxon>Duplodnaviria</taxon>
        <taxon>Heunggongvirae</taxon>
        <taxon>Uroviricota</taxon>
        <taxon>Caudoviricetes</taxon>
        <taxon>Herelleviridae</taxon>
        <taxon>Klumppvirus</taxon>
        <taxon>Klumppvirus A9</taxon>
    </lineage>
</organism>
<reference evidence="1 2" key="1">
    <citation type="journal article" date="2010" name="J. Bacteriol.">
        <title>Brochothrix thermosphacta bacteriophages feature heterogeneous and highly mosaic genomes and utilize unique prophage insertion sites.</title>
        <authorList>
            <person name="Kilcher S."/>
            <person name="Loessner M.J."/>
            <person name="Klumpp J."/>
        </authorList>
    </citation>
    <scope>NUCLEOTIDE SEQUENCE [LARGE SCALE GENOMIC DNA]</scope>
</reference>
<dbReference type="KEGG" id="vg:10359197"/>
<dbReference type="RefSeq" id="YP_004301500.1">
    <property type="nucleotide sequence ID" value="NC_015253.1"/>
</dbReference>
<proteinExistence type="predicted"/>
<name>D9J0W4_9CAUD</name>
<keyword evidence="2" id="KW-1185">Reference proteome</keyword>
<accession>D9J0W4</accession>
<sequence>MTLLEMTDTNLSRDLRVAIDYAIADGVAKRDTEALLLFPPLLQREMLNKEVDVVSAIAKLGYEVKSNNTNKGKWNGWALGNGTLDNPIPSKYTGRDVNRTEVVKTEVNSLNFRLWVILPNT</sequence>
<dbReference type="Proteomes" id="UP000000331">
    <property type="component" value="Segment"/>
</dbReference>
<protein>
    <submittedName>
        <fullName evidence="1">Gp166</fullName>
    </submittedName>
</protein>